<evidence type="ECO:0000313" key="4">
    <source>
        <dbReference type="Proteomes" id="UP000235392"/>
    </source>
</evidence>
<evidence type="ECO:0000313" key="3">
    <source>
        <dbReference type="EMBL" id="PLW44177.1"/>
    </source>
</evidence>
<feature type="compositionally biased region" description="Basic and acidic residues" evidence="1">
    <location>
        <begin position="623"/>
        <end position="632"/>
    </location>
</feature>
<keyword evidence="2" id="KW-1133">Transmembrane helix</keyword>
<reference evidence="3 4" key="1">
    <citation type="submission" date="2017-11" db="EMBL/GenBank/DDBJ databases">
        <title>De novo assembly and phasing of dikaryotic genomes from two isolates of Puccinia coronata f. sp. avenae, the causal agent of oat crown rust.</title>
        <authorList>
            <person name="Miller M.E."/>
            <person name="Zhang Y."/>
            <person name="Omidvar V."/>
            <person name="Sperschneider J."/>
            <person name="Schwessinger B."/>
            <person name="Raley C."/>
            <person name="Palmer J.M."/>
            <person name="Garnica D."/>
            <person name="Upadhyaya N."/>
            <person name="Rathjen J."/>
            <person name="Taylor J.M."/>
            <person name="Park R.F."/>
            <person name="Dodds P.N."/>
            <person name="Hirsch C.D."/>
            <person name="Kianian S.F."/>
            <person name="Figueroa M."/>
        </authorList>
    </citation>
    <scope>NUCLEOTIDE SEQUENCE [LARGE SCALE GENOMIC DNA]</scope>
    <source>
        <strain evidence="3">12SD80</strain>
    </source>
</reference>
<accession>A0A2N5V2M0</accession>
<keyword evidence="2" id="KW-0812">Transmembrane</keyword>
<sequence length="751" mass="86218">MLNQNLPPYNQSKVSPVPENQLPSRATVRGIKRRTARRILIVITIIASTAALVYFPPWKVLYTWTTARPFQDSSLGDSSVTVNVEDGSLDWQSESHGLQSPSLNNNYRPKSNYHFDEVLDRTNELPGNLGLSIPSFRLDKTLNGLDEAEPRDSHNLDQTKVVPIFDRLVVKEPPNKPYKPLARMRTRPEFKYENVRPSVHYLTRELESTKFLTFLPHSGFHNQRVEMNNAFKLAKMLNRTLILPPFRLGDPLRWDKSALLSQSTEQDERKYERLEDCLKLPPENDGPLDEYSSSLSTACKYDSGWTSVQVDYLLDIKELYKEVPVIDRTDLREDWLWNILNLYPGEWLEVQDDFRYSYQIYESSTASWISGSKYSWRLNIDQLSDFSDVRLLSFGSLFGSERVIMNSPEMESFNRKIEANQMPNLPLLEKISDRISDRLGGRGKYIGIHLRVAEAFFKAQAPQVIREIFEKICKEILQLDQKKVDVLITQNEPAATKKYVNGEPRKTNGDLGYRLKVSNKEASDVVEWSPLVPSRISGQSSSKITFNRRSTTQRLKCKGKLYKHEVEKQLVKLNLPIYISTDLSSKSLEKGNALNLLFANFPCVFTSNDLKRVKPKTPKTTRRKDINRDQLLGRRKTNSKPSDQTLSNRVLQASTLGNYEKIVPPDFYEETVDSVHNEEDQLVAFHHLKSSLDGADLDRFLFPILELMIVSKGSHFIGTPKSTFSSYAENILFPVYQRSHIPPSLQTVPKS</sequence>
<dbReference type="EMBL" id="PGCI01000060">
    <property type="protein sequence ID" value="PLW44177.1"/>
    <property type="molecule type" value="Genomic_DNA"/>
</dbReference>
<evidence type="ECO:0000256" key="1">
    <source>
        <dbReference type="SAM" id="MobiDB-lite"/>
    </source>
</evidence>
<dbReference type="Gene3D" id="3.40.50.11340">
    <property type="match status" value="1"/>
</dbReference>
<organism evidence="3 4">
    <name type="scientific">Puccinia coronata f. sp. avenae</name>
    <dbReference type="NCBI Taxonomy" id="200324"/>
    <lineage>
        <taxon>Eukaryota</taxon>
        <taxon>Fungi</taxon>
        <taxon>Dikarya</taxon>
        <taxon>Basidiomycota</taxon>
        <taxon>Pucciniomycotina</taxon>
        <taxon>Pucciniomycetes</taxon>
        <taxon>Pucciniales</taxon>
        <taxon>Pucciniaceae</taxon>
        <taxon>Puccinia</taxon>
    </lineage>
</organism>
<feature type="region of interest" description="Disordered" evidence="1">
    <location>
        <begin position="612"/>
        <end position="646"/>
    </location>
</feature>
<dbReference type="Proteomes" id="UP000235392">
    <property type="component" value="Unassembled WGS sequence"/>
</dbReference>
<gene>
    <name evidence="3" type="ORF">PCASD_09555</name>
</gene>
<keyword evidence="2" id="KW-0472">Membrane</keyword>
<comment type="caution">
    <text evidence="3">The sequence shown here is derived from an EMBL/GenBank/DDBJ whole genome shotgun (WGS) entry which is preliminary data.</text>
</comment>
<dbReference type="PANTHER" id="PTHR36050:SF1">
    <property type="entry name" value="O-FUCOSYLTRANSFERASE 30"/>
    <property type="match status" value="1"/>
</dbReference>
<feature type="transmembrane region" description="Helical" evidence="2">
    <location>
        <begin position="39"/>
        <end position="58"/>
    </location>
</feature>
<dbReference type="AlphaFoldDB" id="A0A2N5V2M0"/>
<name>A0A2N5V2M0_9BASI</name>
<feature type="compositionally biased region" description="Polar residues" evidence="1">
    <location>
        <begin position="1"/>
        <end position="14"/>
    </location>
</feature>
<protein>
    <recommendedName>
        <fullName evidence="5">CigA protein</fullName>
    </recommendedName>
</protein>
<proteinExistence type="predicted"/>
<feature type="compositionally biased region" description="Basic residues" evidence="1">
    <location>
        <begin position="613"/>
        <end position="622"/>
    </location>
</feature>
<dbReference type="PANTHER" id="PTHR36050">
    <property type="entry name" value="O-FUCOSYLTRANSFERASE 30"/>
    <property type="match status" value="1"/>
</dbReference>
<evidence type="ECO:0000256" key="2">
    <source>
        <dbReference type="SAM" id="Phobius"/>
    </source>
</evidence>
<feature type="region of interest" description="Disordered" evidence="1">
    <location>
        <begin position="1"/>
        <end position="21"/>
    </location>
</feature>
<evidence type="ECO:0008006" key="5">
    <source>
        <dbReference type="Google" id="ProtNLM"/>
    </source>
</evidence>
<dbReference type="Gene3D" id="3.40.50.11350">
    <property type="match status" value="1"/>
</dbReference>